<accession>A0ACB6Z630</accession>
<dbReference type="EMBL" id="MU118100">
    <property type="protein sequence ID" value="KAF9645189.1"/>
    <property type="molecule type" value="Genomic_DNA"/>
</dbReference>
<keyword evidence="2" id="KW-1185">Reference proteome</keyword>
<reference evidence="1" key="1">
    <citation type="submission" date="2019-10" db="EMBL/GenBank/DDBJ databases">
        <authorList>
            <consortium name="DOE Joint Genome Institute"/>
            <person name="Kuo A."/>
            <person name="Miyauchi S."/>
            <person name="Kiss E."/>
            <person name="Drula E."/>
            <person name="Kohler A."/>
            <person name="Sanchez-Garcia M."/>
            <person name="Andreopoulos B."/>
            <person name="Barry K.W."/>
            <person name="Bonito G."/>
            <person name="Buee M."/>
            <person name="Carver A."/>
            <person name="Chen C."/>
            <person name="Cichocki N."/>
            <person name="Clum A."/>
            <person name="Culley D."/>
            <person name="Crous P.W."/>
            <person name="Fauchery L."/>
            <person name="Girlanda M."/>
            <person name="Hayes R."/>
            <person name="Keri Z."/>
            <person name="Labutti K."/>
            <person name="Lipzen A."/>
            <person name="Lombard V."/>
            <person name="Magnuson J."/>
            <person name="Maillard F."/>
            <person name="Morin E."/>
            <person name="Murat C."/>
            <person name="Nolan M."/>
            <person name="Ohm R."/>
            <person name="Pangilinan J."/>
            <person name="Pereira M."/>
            <person name="Perotto S."/>
            <person name="Peter M."/>
            <person name="Riley R."/>
            <person name="Sitrit Y."/>
            <person name="Stielow B."/>
            <person name="Szollosi G."/>
            <person name="Zifcakova L."/>
            <person name="Stursova M."/>
            <person name="Spatafora J.W."/>
            <person name="Tedersoo L."/>
            <person name="Vaario L.-M."/>
            <person name="Yamada A."/>
            <person name="Yan M."/>
            <person name="Wang P."/>
            <person name="Xu J."/>
            <person name="Bruns T."/>
            <person name="Baldrian P."/>
            <person name="Vilgalys R."/>
            <person name="Henrissat B."/>
            <person name="Grigoriev I.V."/>
            <person name="Hibbett D."/>
            <person name="Nagy L.G."/>
            <person name="Martin F.M."/>
        </authorList>
    </citation>
    <scope>NUCLEOTIDE SEQUENCE</scope>
    <source>
        <strain evidence="1">P2</strain>
    </source>
</reference>
<name>A0ACB6Z630_THEGA</name>
<gene>
    <name evidence="1" type="ORF">BDM02DRAFT_3271879</name>
</gene>
<evidence type="ECO:0000313" key="1">
    <source>
        <dbReference type="EMBL" id="KAF9645189.1"/>
    </source>
</evidence>
<proteinExistence type="predicted"/>
<sequence>MSLRDRSYSVVKGAPWALKKLLRILFFRIPARNYKTESSAQTSLIFSLSDDIFVEILSHFTTFKLHELYYRIDQLQKTVAETRHLPRVYATRHRILLTLTHACRDMRKRFSPWLLEHVQSLCVYKGFESDDQKRECRQLARKSLLRQIKVLIASPTLAVHVQTMSINLHHQTISSIVQCLALLPNLHTLEVTTSDNSRAVVKDAFTATRLPQVRTLAIDPDAHHIIRCCENVKHVIIHRYSVLRPRYLKSITQVKQSITRVGLCAFQPEVVGDLARLFPELRELSLVQPFDVVGSLEHISYFKRLRLLELVQNPRCHLVFDSSWQDEPETTDQNASVMEHAITVLTRIRGHSKVLKMIIIEKDSIWGDIRDVKTEVIEVP</sequence>
<organism evidence="1 2">
    <name type="scientific">Thelephora ganbajun</name>
    <name type="common">Ganba fungus</name>
    <dbReference type="NCBI Taxonomy" id="370292"/>
    <lineage>
        <taxon>Eukaryota</taxon>
        <taxon>Fungi</taxon>
        <taxon>Dikarya</taxon>
        <taxon>Basidiomycota</taxon>
        <taxon>Agaricomycotina</taxon>
        <taxon>Agaricomycetes</taxon>
        <taxon>Thelephorales</taxon>
        <taxon>Thelephoraceae</taxon>
        <taxon>Thelephora</taxon>
    </lineage>
</organism>
<protein>
    <submittedName>
        <fullName evidence="1">Uncharacterized protein</fullName>
    </submittedName>
</protein>
<reference evidence="1" key="2">
    <citation type="journal article" date="2020" name="Nat. Commun.">
        <title>Large-scale genome sequencing of mycorrhizal fungi provides insights into the early evolution of symbiotic traits.</title>
        <authorList>
            <person name="Miyauchi S."/>
            <person name="Kiss E."/>
            <person name="Kuo A."/>
            <person name="Drula E."/>
            <person name="Kohler A."/>
            <person name="Sanchez-Garcia M."/>
            <person name="Morin E."/>
            <person name="Andreopoulos B."/>
            <person name="Barry K.W."/>
            <person name="Bonito G."/>
            <person name="Buee M."/>
            <person name="Carver A."/>
            <person name="Chen C."/>
            <person name="Cichocki N."/>
            <person name="Clum A."/>
            <person name="Culley D."/>
            <person name="Crous P.W."/>
            <person name="Fauchery L."/>
            <person name="Girlanda M."/>
            <person name="Hayes R.D."/>
            <person name="Keri Z."/>
            <person name="LaButti K."/>
            <person name="Lipzen A."/>
            <person name="Lombard V."/>
            <person name="Magnuson J."/>
            <person name="Maillard F."/>
            <person name="Murat C."/>
            <person name="Nolan M."/>
            <person name="Ohm R.A."/>
            <person name="Pangilinan J."/>
            <person name="Pereira M.F."/>
            <person name="Perotto S."/>
            <person name="Peter M."/>
            <person name="Pfister S."/>
            <person name="Riley R."/>
            <person name="Sitrit Y."/>
            <person name="Stielow J.B."/>
            <person name="Szollosi G."/>
            <person name="Zifcakova L."/>
            <person name="Stursova M."/>
            <person name="Spatafora J.W."/>
            <person name="Tedersoo L."/>
            <person name="Vaario L.M."/>
            <person name="Yamada A."/>
            <person name="Yan M."/>
            <person name="Wang P."/>
            <person name="Xu J."/>
            <person name="Bruns T."/>
            <person name="Baldrian P."/>
            <person name="Vilgalys R."/>
            <person name="Dunand C."/>
            <person name="Henrissat B."/>
            <person name="Grigoriev I.V."/>
            <person name="Hibbett D."/>
            <person name="Nagy L.G."/>
            <person name="Martin F.M."/>
        </authorList>
    </citation>
    <scope>NUCLEOTIDE SEQUENCE</scope>
    <source>
        <strain evidence="1">P2</strain>
    </source>
</reference>
<dbReference type="Proteomes" id="UP000886501">
    <property type="component" value="Unassembled WGS sequence"/>
</dbReference>
<comment type="caution">
    <text evidence="1">The sequence shown here is derived from an EMBL/GenBank/DDBJ whole genome shotgun (WGS) entry which is preliminary data.</text>
</comment>
<evidence type="ECO:0000313" key="2">
    <source>
        <dbReference type="Proteomes" id="UP000886501"/>
    </source>
</evidence>